<dbReference type="Gene3D" id="3.40.1650.10">
    <property type="entry name" value="RbsD-like domain"/>
    <property type="match status" value="1"/>
</dbReference>
<sequence>MSAQGWGSQQQHRPPAMSPFGKEAEEGGLQRETARPRLWVGLCPLHGECSGWWWHLTRRAVCPCARGLALKSLRREPGTQSPVSRDKGQAGRDPGSWRQGAPPVQGKVGWIQAHHTLPPPPPRQTPHLGGRGMGRSGPEEEGQSGHCCPALGSCTPLCTEGSRRLGDQVETPHQVLLAHLPGPEDAPACPPEQAHGCPANSAGRRSRGLATLTQRPGTRRAGAAVRGGRGAAAGSSGRCGLGPGEGRGAPEDAGEAGPVVAPALVSLRVAAAVLGASSPPGAAGGPSTPPPRPRPQAPPLPEAPPPGEPGPAPSRGPPRAQAPPSRGPAPPGPGTMVVLKGVPALLSPELLYALARMGHGDEIVLADVNFPTSSICKCGPEELRADGLGIPPLLEAVLQLLPLDTYVESPAAVMELVPSDRKRGLQTPVWGTYQSILSGAGCGGDGSLRKPHPQEGGAGPGCALDHRAQRRSWMPEPDHRALAPPPPSCMVQGAGRGWGDRRGPGSPDLRQ</sequence>
<organism evidence="5 6">
    <name type="scientific">Canis lupus familiaris</name>
    <name type="common">Dog</name>
    <name type="synonym">Canis familiaris</name>
    <dbReference type="NCBI Taxonomy" id="9615"/>
    <lineage>
        <taxon>Eukaryota</taxon>
        <taxon>Metazoa</taxon>
        <taxon>Chordata</taxon>
        <taxon>Craniata</taxon>
        <taxon>Vertebrata</taxon>
        <taxon>Euteleostomi</taxon>
        <taxon>Mammalia</taxon>
        <taxon>Eutheria</taxon>
        <taxon>Laurasiatheria</taxon>
        <taxon>Carnivora</taxon>
        <taxon>Caniformia</taxon>
        <taxon>Canidae</taxon>
        <taxon>Canis</taxon>
    </lineage>
</organism>
<feature type="region of interest" description="Disordered" evidence="4">
    <location>
        <begin position="188"/>
        <end position="255"/>
    </location>
</feature>
<feature type="compositionally biased region" description="Pro residues" evidence="4">
    <location>
        <begin position="287"/>
        <end position="316"/>
    </location>
</feature>
<feature type="region of interest" description="Disordered" evidence="4">
    <location>
        <begin position="278"/>
        <end position="335"/>
    </location>
</feature>
<evidence type="ECO:0000313" key="6">
    <source>
        <dbReference type="Proteomes" id="UP000694429"/>
    </source>
</evidence>
<dbReference type="PANTHER" id="PTHR31690">
    <property type="entry name" value="FUCOSE MUTAROTASE"/>
    <property type="match status" value="1"/>
</dbReference>
<keyword evidence="1" id="KW-0413">Isomerase</keyword>
<feature type="compositionally biased region" description="Low complexity" evidence="4">
    <location>
        <begin position="215"/>
        <end position="224"/>
    </location>
</feature>
<dbReference type="Ensembl" id="ENSCAFT00030015478.1">
    <property type="protein sequence ID" value="ENSCAFP00030013492.1"/>
    <property type="gene ID" value="ENSCAFG00030008423.1"/>
</dbReference>
<feature type="compositionally biased region" description="Polar residues" evidence="4">
    <location>
        <begin position="1"/>
        <end position="12"/>
    </location>
</feature>
<evidence type="ECO:0000313" key="5">
    <source>
        <dbReference type="Ensembl" id="ENSCAFP00030013492.1"/>
    </source>
</evidence>
<accession>A0A8C0MLA3</accession>
<dbReference type="GO" id="GO:0048029">
    <property type="term" value="F:monosaccharide binding"/>
    <property type="evidence" value="ECO:0007669"/>
    <property type="project" value="InterPro"/>
</dbReference>
<feature type="region of interest" description="Disordered" evidence="4">
    <location>
        <begin position="75"/>
        <end position="145"/>
    </location>
</feature>
<dbReference type="PANTHER" id="PTHR31690:SF4">
    <property type="entry name" value="FUCOSE MUTAROTASE"/>
    <property type="match status" value="1"/>
</dbReference>
<dbReference type="Pfam" id="PF05025">
    <property type="entry name" value="RbsD_FucU"/>
    <property type="match status" value="1"/>
</dbReference>
<dbReference type="InterPro" id="IPR050443">
    <property type="entry name" value="RbsD/FucU_mutarotase"/>
</dbReference>
<dbReference type="GO" id="GO:0036373">
    <property type="term" value="F:L-fucose mutarotase activity"/>
    <property type="evidence" value="ECO:0007669"/>
    <property type="project" value="UniProtKB-EC"/>
</dbReference>
<reference evidence="5" key="1">
    <citation type="submission" date="2025-08" db="UniProtKB">
        <authorList>
            <consortium name="Ensembl"/>
        </authorList>
    </citation>
    <scope>IDENTIFICATION</scope>
</reference>
<dbReference type="GO" id="GO:0005996">
    <property type="term" value="P:monosaccharide metabolic process"/>
    <property type="evidence" value="ECO:0007669"/>
    <property type="project" value="InterPro"/>
</dbReference>
<name>A0A8C0MLA3_CANLF</name>
<dbReference type="EC" id="5.1.3.29" evidence="3"/>
<feature type="region of interest" description="Disordered" evidence="4">
    <location>
        <begin position="444"/>
        <end position="511"/>
    </location>
</feature>
<dbReference type="InterPro" id="IPR023750">
    <property type="entry name" value="RbsD-like_sf"/>
</dbReference>
<dbReference type="SUPFAM" id="SSF102546">
    <property type="entry name" value="RbsD-like"/>
    <property type="match status" value="1"/>
</dbReference>
<feature type="compositionally biased region" description="Basic and acidic residues" evidence="4">
    <location>
        <begin position="498"/>
        <end position="511"/>
    </location>
</feature>
<evidence type="ECO:0000256" key="1">
    <source>
        <dbReference type="ARBA" id="ARBA00023235"/>
    </source>
</evidence>
<dbReference type="Proteomes" id="UP000694429">
    <property type="component" value="Unassembled WGS sequence"/>
</dbReference>
<protein>
    <recommendedName>
        <fullName evidence="3">L-fucose mutarotase</fullName>
        <ecNumber evidence="3">5.1.3.29</ecNumber>
    </recommendedName>
</protein>
<evidence type="ECO:0000256" key="2">
    <source>
        <dbReference type="ARBA" id="ARBA00036324"/>
    </source>
</evidence>
<feature type="compositionally biased region" description="Gly residues" evidence="4">
    <location>
        <begin position="225"/>
        <end position="247"/>
    </location>
</feature>
<evidence type="ECO:0000256" key="3">
    <source>
        <dbReference type="ARBA" id="ARBA00038859"/>
    </source>
</evidence>
<feature type="region of interest" description="Disordered" evidence="4">
    <location>
        <begin position="1"/>
        <end position="29"/>
    </location>
</feature>
<proteinExistence type="predicted"/>
<evidence type="ECO:0000256" key="4">
    <source>
        <dbReference type="SAM" id="MobiDB-lite"/>
    </source>
</evidence>
<comment type="catalytic activity">
    <reaction evidence="2">
        <text>alpha-L-fucose = beta-L-fucose</text>
        <dbReference type="Rhea" id="RHEA:25580"/>
        <dbReference type="ChEBI" id="CHEBI:42548"/>
        <dbReference type="ChEBI" id="CHEBI:42589"/>
        <dbReference type="EC" id="5.1.3.29"/>
    </reaction>
</comment>
<dbReference type="InterPro" id="IPR007721">
    <property type="entry name" value="RbsD_FucU"/>
</dbReference>
<dbReference type="AlphaFoldDB" id="A0A8C0MLA3"/>